<dbReference type="SUPFAM" id="SSF53756">
    <property type="entry name" value="UDP-Glycosyltransferase/glycogen phosphorylase"/>
    <property type="match status" value="1"/>
</dbReference>
<evidence type="ECO:0000256" key="2">
    <source>
        <dbReference type="ARBA" id="ARBA00022676"/>
    </source>
</evidence>
<comment type="similarity">
    <text evidence="1 4">Belongs to the UDP-glycosyltransferase family.</text>
</comment>
<organism evidence="6 7">
    <name type="scientific">Dipteronia dyeriana</name>
    <dbReference type="NCBI Taxonomy" id="168575"/>
    <lineage>
        <taxon>Eukaryota</taxon>
        <taxon>Viridiplantae</taxon>
        <taxon>Streptophyta</taxon>
        <taxon>Embryophyta</taxon>
        <taxon>Tracheophyta</taxon>
        <taxon>Spermatophyta</taxon>
        <taxon>Magnoliopsida</taxon>
        <taxon>eudicotyledons</taxon>
        <taxon>Gunneridae</taxon>
        <taxon>Pentapetalae</taxon>
        <taxon>rosids</taxon>
        <taxon>malvids</taxon>
        <taxon>Sapindales</taxon>
        <taxon>Sapindaceae</taxon>
        <taxon>Hippocastanoideae</taxon>
        <taxon>Acereae</taxon>
        <taxon>Dipteronia</taxon>
    </lineage>
</organism>
<dbReference type="PANTHER" id="PTHR11926:SF1489">
    <property type="entry name" value="HEXOSYLTRANSFERASE-RELATED"/>
    <property type="match status" value="1"/>
</dbReference>
<dbReference type="InterPro" id="IPR002213">
    <property type="entry name" value="UDP_glucos_trans"/>
</dbReference>
<dbReference type="GO" id="GO:0080044">
    <property type="term" value="F:quercetin 7-O-glucosyltransferase activity"/>
    <property type="evidence" value="ECO:0007669"/>
    <property type="project" value="TreeGrafter"/>
</dbReference>
<dbReference type="Proteomes" id="UP001280121">
    <property type="component" value="Unassembled WGS sequence"/>
</dbReference>
<evidence type="ECO:0000313" key="6">
    <source>
        <dbReference type="EMBL" id="KAK2651576.1"/>
    </source>
</evidence>
<proteinExistence type="inferred from homology"/>
<sequence>MEKQGLGFRRVVLVPCPWQGHINPMLRLGTILHSKGFSITVAHTQSNSPNTGNHPDFVFLPILSEKKSSECNDSVDFVVSLSSLNLNHKASLQKILARIVEQEQKQHEGLPCIIYDALMYSVEEVAHSLKLPSIILHTSSATSVVSFFAYAQLREEGRIPSQGSESMELVPGYHSVGFKDLPVFDFKNEDSLLELTATLRNTGSSSAIIWNSMDCLEQSSLAHFQQQCQVPNFSLCPMQKMAPASSGSLWEEDHSCITWLDKQTENSVIYVSFGSVVIIDEKDVAEIGWGLANSKQPFLWVLRPGSVNGSNSADDLLSDDFKETVGERGCIVKWAPQEQVLGHRAVGGFLSHCGWNSTLESISEGVPMICRPSFHDQRVNTRYISHVWRVGITLENGLEREEIQKAIKTLMAEKQGEEIRERAANLKRKTEIAIQKNGSSYNSLNELVEFIISL</sequence>
<dbReference type="PROSITE" id="PS00375">
    <property type="entry name" value="UDPGT"/>
    <property type="match status" value="1"/>
</dbReference>
<evidence type="ECO:0000256" key="1">
    <source>
        <dbReference type="ARBA" id="ARBA00009995"/>
    </source>
</evidence>
<dbReference type="EMBL" id="JANJYI010000004">
    <property type="protein sequence ID" value="KAK2651576.1"/>
    <property type="molecule type" value="Genomic_DNA"/>
</dbReference>
<dbReference type="Gene3D" id="3.40.50.2000">
    <property type="entry name" value="Glycogen Phosphorylase B"/>
    <property type="match status" value="2"/>
</dbReference>
<dbReference type="InterPro" id="IPR035595">
    <property type="entry name" value="UDP_glycos_trans_CS"/>
</dbReference>
<dbReference type="AlphaFoldDB" id="A0AAD9X2I5"/>
<evidence type="ECO:0000313" key="7">
    <source>
        <dbReference type="Proteomes" id="UP001280121"/>
    </source>
</evidence>
<gene>
    <name evidence="6" type="ORF">Ddye_011432</name>
</gene>
<dbReference type="PANTHER" id="PTHR11926">
    <property type="entry name" value="GLUCOSYL/GLUCURONOSYL TRANSFERASES"/>
    <property type="match status" value="1"/>
</dbReference>
<keyword evidence="7" id="KW-1185">Reference proteome</keyword>
<keyword evidence="3 4" id="KW-0808">Transferase</keyword>
<protein>
    <recommendedName>
        <fullName evidence="5">Glycosyltransferase</fullName>
        <ecNumber evidence="5">2.4.1.-</ecNumber>
    </recommendedName>
</protein>
<reference evidence="6" key="1">
    <citation type="journal article" date="2023" name="Plant J.">
        <title>Genome sequences and population genomics provide insights into the demographic history, inbreeding, and mutation load of two 'living fossil' tree species of Dipteronia.</title>
        <authorList>
            <person name="Feng Y."/>
            <person name="Comes H.P."/>
            <person name="Chen J."/>
            <person name="Zhu S."/>
            <person name="Lu R."/>
            <person name="Zhang X."/>
            <person name="Li P."/>
            <person name="Qiu J."/>
            <person name="Olsen K.M."/>
            <person name="Qiu Y."/>
        </authorList>
    </citation>
    <scope>NUCLEOTIDE SEQUENCE</scope>
    <source>
        <strain evidence="6">KIB01</strain>
    </source>
</reference>
<dbReference type="Pfam" id="PF00201">
    <property type="entry name" value="UDPGT"/>
    <property type="match status" value="1"/>
</dbReference>
<dbReference type="CDD" id="cd03784">
    <property type="entry name" value="GT1_Gtf-like"/>
    <property type="match status" value="1"/>
</dbReference>
<evidence type="ECO:0000256" key="4">
    <source>
        <dbReference type="RuleBase" id="RU003718"/>
    </source>
</evidence>
<dbReference type="GO" id="GO:0080043">
    <property type="term" value="F:quercetin 3-O-glucosyltransferase activity"/>
    <property type="evidence" value="ECO:0007669"/>
    <property type="project" value="TreeGrafter"/>
</dbReference>
<dbReference type="FunFam" id="3.40.50.2000:FF:000040">
    <property type="entry name" value="UDP-glycosyltransferase 76C1"/>
    <property type="match status" value="1"/>
</dbReference>
<name>A0AAD9X2I5_9ROSI</name>
<keyword evidence="2 4" id="KW-0328">Glycosyltransferase</keyword>
<dbReference type="EC" id="2.4.1.-" evidence="5"/>
<accession>A0AAD9X2I5</accession>
<dbReference type="FunFam" id="3.40.50.2000:FF:000120">
    <property type="entry name" value="UDP-glycosyltransferase 76C1"/>
    <property type="match status" value="1"/>
</dbReference>
<evidence type="ECO:0000256" key="5">
    <source>
        <dbReference type="RuleBase" id="RU362057"/>
    </source>
</evidence>
<comment type="caution">
    <text evidence="6">The sequence shown here is derived from an EMBL/GenBank/DDBJ whole genome shotgun (WGS) entry which is preliminary data.</text>
</comment>
<evidence type="ECO:0000256" key="3">
    <source>
        <dbReference type="ARBA" id="ARBA00022679"/>
    </source>
</evidence>